<gene>
    <name evidence="2" type="ORF">A3D77_06445</name>
</gene>
<proteinExistence type="predicted"/>
<reference evidence="2 3" key="1">
    <citation type="journal article" date="2016" name="Nat. Commun.">
        <title>Thousands of microbial genomes shed light on interconnected biogeochemical processes in an aquifer system.</title>
        <authorList>
            <person name="Anantharaman K."/>
            <person name="Brown C.T."/>
            <person name="Hug L.A."/>
            <person name="Sharon I."/>
            <person name="Castelle C.J."/>
            <person name="Probst A.J."/>
            <person name="Thomas B.C."/>
            <person name="Singh A."/>
            <person name="Wilkins M.J."/>
            <person name="Karaoz U."/>
            <person name="Brodie E.L."/>
            <person name="Williams K.H."/>
            <person name="Hubbard S.S."/>
            <person name="Banfield J.F."/>
        </authorList>
    </citation>
    <scope>NUCLEOTIDE SEQUENCE [LARGE SCALE GENOMIC DNA]</scope>
</reference>
<evidence type="ECO:0000313" key="3">
    <source>
        <dbReference type="Proteomes" id="UP000176923"/>
    </source>
</evidence>
<dbReference type="AlphaFoldDB" id="A0A1F5ZXJ6"/>
<sequence>MYRILDQKEIETFMNLPGEELLFANRQHFLILISPIVTIAALTILFFSLVFILSIFRVIAPLTSILLCLTISFLAVSLVMKSIYDWYNRIYIVTTRKILDISLSPFSDIIDEVLLDQVQITEIDVKIKNIIFEFLNLGDIIIRFDSPSHEGLFVLSNLASPQEIGMFLGDKLETVMSNSPIWFRRRNRAVDVFRSGETPRKEYKNIQGIV</sequence>
<keyword evidence="1" id="KW-1133">Transmembrane helix</keyword>
<dbReference type="Proteomes" id="UP000176923">
    <property type="component" value="Unassembled WGS sequence"/>
</dbReference>
<feature type="transmembrane region" description="Helical" evidence="1">
    <location>
        <begin position="29"/>
        <end position="52"/>
    </location>
</feature>
<accession>A0A1F5ZXJ6</accession>
<feature type="transmembrane region" description="Helical" evidence="1">
    <location>
        <begin position="58"/>
        <end position="80"/>
    </location>
</feature>
<name>A0A1F5ZXJ6_9BACT</name>
<keyword evidence="1" id="KW-0472">Membrane</keyword>
<evidence type="ECO:0000313" key="2">
    <source>
        <dbReference type="EMBL" id="OGG16882.1"/>
    </source>
</evidence>
<evidence type="ECO:0000256" key="1">
    <source>
        <dbReference type="SAM" id="Phobius"/>
    </source>
</evidence>
<comment type="caution">
    <text evidence="2">The sequence shown here is derived from an EMBL/GenBank/DDBJ whole genome shotgun (WGS) entry which is preliminary data.</text>
</comment>
<dbReference type="EMBL" id="MFJL01000006">
    <property type="protein sequence ID" value="OGG16882.1"/>
    <property type="molecule type" value="Genomic_DNA"/>
</dbReference>
<organism evidence="2 3">
    <name type="scientific">Candidatus Gottesmanbacteria bacterium RIFCSPHIGHO2_02_FULL_39_11</name>
    <dbReference type="NCBI Taxonomy" id="1798382"/>
    <lineage>
        <taxon>Bacteria</taxon>
        <taxon>Candidatus Gottesmaniibacteriota</taxon>
    </lineage>
</organism>
<dbReference type="STRING" id="1798382.A3D77_06445"/>
<protein>
    <recommendedName>
        <fullName evidence="4">DUF304 domain-containing protein</fullName>
    </recommendedName>
</protein>
<evidence type="ECO:0008006" key="4">
    <source>
        <dbReference type="Google" id="ProtNLM"/>
    </source>
</evidence>
<keyword evidence="1" id="KW-0812">Transmembrane</keyword>